<dbReference type="Gene3D" id="3.90.850.10">
    <property type="entry name" value="Fumarylacetoacetase-like, C-terminal domain"/>
    <property type="match status" value="1"/>
</dbReference>
<dbReference type="RefSeq" id="WP_150924902.1">
    <property type="nucleotide sequence ID" value="NZ_CP044232.1"/>
</dbReference>
<evidence type="ECO:0000313" key="5">
    <source>
        <dbReference type="Proteomes" id="UP000325516"/>
    </source>
</evidence>
<dbReference type="GO" id="GO:0016787">
    <property type="term" value="F:hydrolase activity"/>
    <property type="evidence" value="ECO:0007669"/>
    <property type="project" value="UniProtKB-KW"/>
</dbReference>
<proteinExistence type="inferred from homology"/>
<keyword evidence="4" id="KW-0378">Hydrolase</keyword>
<dbReference type="AlphaFoldDB" id="A0A5J6L4J5"/>
<dbReference type="SUPFAM" id="SSF56529">
    <property type="entry name" value="FAH"/>
    <property type="match status" value="1"/>
</dbReference>
<dbReference type="KEGG" id="mlz:F6J85_10300"/>
<comment type="similarity">
    <text evidence="1">Belongs to the FAH family.</text>
</comment>
<organism evidence="4 5">
    <name type="scientific">Microbacterium lushaniae</name>
    <dbReference type="NCBI Taxonomy" id="2614639"/>
    <lineage>
        <taxon>Bacteria</taxon>
        <taxon>Bacillati</taxon>
        <taxon>Actinomycetota</taxon>
        <taxon>Actinomycetes</taxon>
        <taxon>Micrococcales</taxon>
        <taxon>Microbacteriaceae</taxon>
        <taxon>Microbacterium</taxon>
    </lineage>
</organism>
<dbReference type="Pfam" id="PF01557">
    <property type="entry name" value="FAA_hydrolase"/>
    <property type="match status" value="1"/>
</dbReference>
<dbReference type="PANTHER" id="PTHR42796">
    <property type="entry name" value="FUMARYLACETOACETATE HYDROLASE DOMAIN-CONTAINING PROTEIN 2A-RELATED"/>
    <property type="match status" value="1"/>
</dbReference>
<dbReference type="PANTHER" id="PTHR42796:SF4">
    <property type="entry name" value="FUMARYLACETOACETATE HYDROLASE DOMAIN-CONTAINING PROTEIN 2A"/>
    <property type="match status" value="1"/>
</dbReference>
<dbReference type="InterPro" id="IPR011234">
    <property type="entry name" value="Fumarylacetoacetase-like_C"/>
</dbReference>
<keyword evidence="5" id="KW-1185">Reference proteome</keyword>
<sequence>MTTQGPDAPFALARFRDGEGTVLGLVAGDRIRALGPDDLGAADLNSFLATGEWGRLARLVDVDGPWRPLADVTLTAPVEPRQVLQAGANYRTHVIQLAIAGMTRRDSGLSEEEARARAERAMDARAASGRAYVFIGMPACVVGDDEPLVLPAGSEQHDWELELAAVIGSRAFRVTPEEAPAHIAGYTIVNDITTRDLAFPADIGGLGADWFRSKNSPGFLPTGPFLVPAGFVDPSDLRVRLDLNDRAMQDATTAELVHDVAHIVSTASHTLPLLPGDLILTGSPAGNGQHWGRFLQDGDVLTGSITHLGTQVVRCVADTGDPAA</sequence>
<dbReference type="InterPro" id="IPR051121">
    <property type="entry name" value="FAH"/>
</dbReference>
<gene>
    <name evidence="4" type="ORF">F6J85_10300</name>
</gene>
<keyword evidence="2" id="KW-0479">Metal-binding</keyword>
<name>A0A5J6L4J5_9MICO</name>
<dbReference type="GO" id="GO:0044281">
    <property type="term" value="P:small molecule metabolic process"/>
    <property type="evidence" value="ECO:0007669"/>
    <property type="project" value="UniProtKB-ARBA"/>
</dbReference>
<dbReference type="InterPro" id="IPR036663">
    <property type="entry name" value="Fumarylacetoacetase_C_sf"/>
</dbReference>
<protein>
    <submittedName>
        <fullName evidence="4">Fumarylacetoacetate hydrolase family protein</fullName>
    </submittedName>
</protein>
<evidence type="ECO:0000256" key="2">
    <source>
        <dbReference type="ARBA" id="ARBA00022723"/>
    </source>
</evidence>
<reference evidence="5" key="1">
    <citation type="submission" date="2019-09" db="EMBL/GenBank/DDBJ databases">
        <title>Mumia zhuanghuii sp. nov. isolated from the intestinal contents of plateau pika (Ochotona curzoniae) in the Qinghai-Tibet plateau of China.</title>
        <authorList>
            <person name="Tian Z."/>
        </authorList>
    </citation>
    <scope>NUCLEOTIDE SEQUENCE [LARGE SCALE GENOMIC DNA]</scope>
    <source>
        <strain evidence="5">L-031</strain>
    </source>
</reference>
<evidence type="ECO:0000256" key="1">
    <source>
        <dbReference type="ARBA" id="ARBA00010211"/>
    </source>
</evidence>
<dbReference type="GO" id="GO:0046872">
    <property type="term" value="F:metal ion binding"/>
    <property type="evidence" value="ECO:0007669"/>
    <property type="project" value="UniProtKB-KW"/>
</dbReference>
<dbReference type="EMBL" id="CP044232">
    <property type="protein sequence ID" value="QEW03454.1"/>
    <property type="molecule type" value="Genomic_DNA"/>
</dbReference>
<dbReference type="Proteomes" id="UP000325516">
    <property type="component" value="Chromosome"/>
</dbReference>
<evidence type="ECO:0000313" key="4">
    <source>
        <dbReference type="EMBL" id="QEW03454.1"/>
    </source>
</evidence>
<evidence type="ECO:0000259" key="3">
    <source>
        <dbReference type="Pfam" id="PF01557"/>
    </source>
</evidence>
<feature type="domain" description="Fumarylacetoacetase-like C-terminal" evidence="3">
    <location>
        <begin position="84"/>
        <end position="312"/>
    </location>
</feature>
<accession>A0A5J6L4J5</accession>